<evidence type="ECO:0000313" key="2">
    <source>
        <dbReference type="EMBL" id="MWB98928.1"/>
    </source>
</evidence>
<dbReference type="GO" id="GO:0003824">
    <property type="term" value="F:catalytic activity"/>
    <property type="evidence" value="ECO:0007669"/>
    <property type="project" value="InterPro"/>
</dbReference>
<reference evidence="2 3" key="1">
    <citation type="submission" date="2019-12" db="EMBL/GenBank/DDBJ databases">
        <authorList>
            <person name="Kim Y.S."/>
        </authorList>
    </citation>
    <scope>NUCLEOTIDE SEQUENCE [LARGE SCALE GENOMIC DNA]</scope>
    <source>
        <strain evidence="2 3">MMS17-SY077</strain>
    </source>
</reference>
<evidence type="ECO:0000256" key="1">
    <source>
        <dbReference type="SAM" id="MobiDB-lite"/>
    </source>
</evidence>
<feature type="region of interest" description="Disordered" evidence="1">
    <location>
        <begin position="425"/>
        <end position="450"/>
    </location>
</feature>
<dbReference type="Proteomes" id="UP000438182">
    <property type="component" value="Unassembled WGS sequence"/>
</dbReference>
<name>A0A6I4NXF0_9MICO</name>
<sequence>MSAGLLGRVWSELGRPPAELDGYERPAVPLAARLDCARLAADSVAAAALAGAVASGHPDATALRLSGARIATAFQSERVFALDGRPWRAFAPLSGFFATADGWVRPHGNYPWHAEALRSALLLGQDAGADDARGRFARLGTEEACLLVTAAGGLCVPVRVEGRGDTAARVATPVLEVDRLGDAAVRAILGGAAGPLAGVRILDLTRVIAGPVATRTLALLGAEVLRLDPPALTEIPEQHLDSGAGKRSALLDVRSAAGAARLHELLDGADALVVGYRPAALAELGLTASRLAAEHPGLVVAELSAWGSEGAEAERRGFDSLVQAESGISLVEGSVSPGALPAQALDHGTGYLLAAAVVTLLERQRREGGTWRVRASLRRTAAELLAGARTIEPEPVGITDAARLTETVELPTAAGVLRTAAPAVSWRDGPSSWPAPPETWGSAEPRWTRR</sequence>
<dbReference type="RefSeq" id="WP_160424709.1">
    <property type="nucleotide sequence ID" value="NZ_WSTA01000042.1"/>
</dbReference>
<dbReference type="InterPro" id="IPR003673">
    <property type="entry name" value="CoA-Trfase_fam_III"/>
</dbReference>
<accession>A0A6I4NXF0</accession>
<comment type="caution">
    <text evidence="2">The sequence shown here is derived from an EMBL/GenBank/DDBJ whole genome shotgun (WGS) entry which is preliminary data.</text>
</comment>
<keyword evidence="3" id="KW-1185">Reference proteome</keyword>
<dbReference type="InterPro" id="IPR050509">
    <property type="entry name" value="CoA-transferase_III"/>
</dbReference>
<dbReference type="EMBL" id="WSTA01000042">
    <property type="protein sequence ID" value="MWB98928.1"/>
    <property type="molecule type" value="Genomic_DNA"/>
</dbReference>
<dbReference type="SUPFAM" id="SSF89796">
    <property type="entry name" value="CoA-transferase family III (CaiB/BaiF)"/>
    <property type="match status" value="2"/>
</dbReference>
<protein>
    <submittedName>
        <fullName evidence="2">Carnitine dehydratase</fullName>
    </submittedName>
</protein>
<dbReference type="AlphaFoldDB" id="A0A6I4NXF0"/>
<dbReference type="Pfam" id="PF02515">
    <property type="entry name" value="CoA_transf_3"/>
    <property type="match status" value="1"/>
</dbReference>
<gene>
    <name evidence="2" type="ORF">GB864_10260</name>
</gene>
<organism evidence="2 3">
    <name type="scientific">Agromyces seonyuensis</name>
    <dbReference type="NCBI Taxonomy" id="2662446"/>
    <lineage>
        <taxon>Bacteria</taxon>
        <taxon>Bacillati</taxon>
        <taxon>Actinomycetota</taxon>
        <taxon>Actinomycetes</taxon>
        <taxon>Micrococcales</taxon>
        <taxon>Microbacteriaceae</taxon>
        <taxon>Agromyces</taxon>
    </lineage>
</organism>
<dbReference type="InterPro" id="IPR023606">
    <property type="entry name" value="CoA-Trfase_III_dom_1_sf"/>
</dbReference>
<dbReference type="PANTHER" id="PTHR48228">
    <property type="entry name" value="SUCCINYL-COA--D-CITRAMALATE COA-TRANSFERASE"/>
    <property type="match status" value="1"/>
</dbReference>
<evidence type="ECO:0000313" key="3">
    <source>
        <dbReference type="Proteomes" id="UP000438182"/>
    </source>
</evidence>
<proteinExistence type="predicted"/>
<dbReference type="PANTHER" id="PTHR48228:SF4">
    <property type="entry name" value="BLR3030 PROTEIN"/>
    <property type="match status" value="1"/>
</dbReference>
<dbReference type="Gene3D" id="3.40.50.10540">
    <property type="entry name" value="Crotonobetainyl-coa:carnitine coa-transferase, domain 1"/>
    <property type="match status" value="1"/>
</dbReference>